<dbReference type="EMBL" id="ABCK01000052">
    <property type="protein sequence ID" value="EDM24767.1"/>
    <property type="molecule type" value="Genomic_DNA"/>
</dbReference>
<dbReference type="GO" id="GO:0005524">
    <property type="term" value="F:ATP binding"/>
    <property type="evidence" value="ECO:0007669"/>
    <property type="project" value="UniProtKB-KW"/>
</dbReference>
<evidence type="ECO:0000313" key="9">
    <source>
        <dbReference type="Proteomes" id="UP000004947"/>
    </source>
</evidence>
<reference evidence="8 9" key="1">
    <citation type="journal article" date="2010" name="J. Bacteriol.">
        <title>Genome sequence of Lentisphaera araneosa HTCC2155T, the type species of the order Lentisphaerales in the phylum Lentisphaerae.</title>
        <authorList>
            <person name="Thrash J.C."/>
            <person name="Cho J.C."/>
            <person name="Vergin K.L."/>
            <person name="Morris R.M."/>
            <person name="Giovannoni S.J."/>
        </authorList>
    </citation>
    <scope>NUCLEOTIDE SEQUENCE [LARGE SCALE GENOMIC DNA]</scope>
    <source>
        <strain evidence="8 9">HTCC2155</strain>
    </source>
</reference>
<dbReference type="SMART" id="SM00220">
    <property type="entry name" value="S_TKc"/>
    <property type="match status" value="1"/>
</dbReference>
<sequence>MGLSDDQTPFFTMKEVLGEDMDKVLEKDYVLANMIDVFIKICEGVNYAHSLGIVHLDLKPENVRIGHFGEVVVCDWGIAELGGELGQEGESFLDKDLSKVLKYIRKGRGEEIKGTPGYIAPERFEKQAPHSSNDIYSLAAILYEILTAQRPVQVRSVKERRITCPDKLGSSFLPPSLVAICNKGLSPQPEERYLTTLEFLEDLRLYVRGYATAAEDASPLRVLKLLYLRNKGFFHLLLTSITLFTVMVVIFIINIEESRRLAIQEKEKAVAARDEIKLLNNDLQEKEIARQKLLKLESKRQLMIAYNRLAKQQFLAMNNAFAVSKQFDPENSGVLYFQGRQNLAEMKWQEAIAAFAKMKHAKAVTLVETIKDLDTLALLEHMDELVSHLDYPFSEYFLLNLMNKDLSLEEKIQAYRWYLKIQNRGLAHLPKVTVKPLEDGTEVILENERGVKNPGPIYLLKPIKVSLKNSGIIYPESLNQCDLLEELSLSQTGVLGAGNLEIKTLKKLDISLTSSNDSYQFSGMPELEEINIANTRIKNLKGFAGLEKLKLLKLDASQEKAVKTDLPELRYKIK</sequence>
<keyword evidence="5" id="KW-0175">Coiled coil</keyword>
<dbReference type="PROSITE" id="PS50011">
    <property type="entry name" value="PROTEIN_KINASE_DOM"/>
    <property type="match status" value="1"/>
</dbReference>
<evidence type="ECO:0000256" key="2">
    <source>
        <dbReference type="ARBA" id="ARBA00022741"/>
    </source>
</evidence>
<dbReference type="Proteomes" id="UP000004947">
    <property type="component" value="Unassembled WGS sequence"/>
</dbReference>
<dbReference type="Gene3D" id="1.10.510.10">
    <property type="entry name" value="Transferase(Phosphotransferase) domain 1"/>
    <property type="match status" value="1"/>
</dbReference>
<gene>
    <name evidence="8" type="ORF">LNTAR_03959</name>
</gene>
<feature type="transmembrane region" description="Helical" evidence="6">
    <location>
        <begin position="233"/>
        <end position="253"/>
    </location>
</feature>
<dbReference type="InterPro" id="IPR032675">
    <property type="entry name" value="LRR_dom_sf"/>
</dbReference>
<keyword evidence="6" id="KW-0472">Membrane</keyword>
<proteinExistence type="predicted"/>
<keyword evidence="3" id="KW-0418">Kinase</keyword>
<keyword evidence="1" id="KW-0808">Transferase</keyword>
<keyword evidence="6" id="KW-1133">Transmembrane helix</keyword>
<feature type="domain" description="Protein kinase" evidence="7">
    <location>
        <begin position="1"/>
        <end position="207"/>
    </location>
</feature>
<organism evidence="8 9">
    <name type="scientific">Lentisphaera araneosa HTCC2155</name>
    <dbReference type="NCBI Taxonomy" id="313628"/>
    <lineage>
        <taxon>Bacteria</taxon>
        <taxon>Pseudomonadati</taxon>
        <taxon>Lentisphaerota</taxon>
        <taxon>Lentisphaeria</taxon>
        <taxon>Lentisphaerales</taxon>
        <taxon>Lentisphaeraceae</taxon>
        <taxon>Lentisphaera</taxon>
    </lineage>
</organism>
<dbReference type="GO" id="GO:0004674">
    <property type="term" value="F:protein serine/threonine kinase activity"/>
    <property type="evidence" value="ECO:0007669"/>
    <property type="project" value="TreeGrafter"/>
</dbReference>
<evidence type="ECO:0000259" key="7">
    <source>
        <dbReference type="PROSITE" id="PS50011"/>
    </source>
</evidence>
<dbReference type="Gene3D" id="3.80.10.10">
    <property type="entry name" value="Ribonuclease Inhibitor"/>
    <property type="match status" value="1"/>
</dbReference>
<dbReference type="SUPFAM" id="SSF56112">
    <property type="entry name" value="Protein kinase-like (PK-like)"/>
    <property type="match status" value="1"/>
</dbReference>
<evidence type="ECO:0000256" key="5">
    <source>
        <dbReference type="SAM" id="Coils"/>
    </source>
</evidence>
<evidence type="ECO:0000256" key="3">
    <source>
        <dbReference type="ARBA" id="ARBA00022777"/>
    </source>
</evidence>
<evidence type="ECO:0000256" key="4">
    <source>
        <dbReference type="ARBA" id="ARBA00022840"/>
    </source>
</evidence>
<keyword evidence="9" id="KW-1185">Reference proteome</keyword>
<dbReference type="AlphaFoldDB" id="A6DUC4"/>
<keyword evidence="2" id="KW-0547">Nucleotide-binding</keyword>
<evidence type="ECO:0000313" key="8">
    <source>
        <dbReference type="EMBL" id="EDM24767.1"/>
    </source>
</evidence>
<dbReference type="PANTHER" id="PTHR43289:SF6">
    <property type="entry name" value="SERINE_THREONINE-PROTEIN KINASE NEKL-3"/>
    <property type="match status" value="1"/>
</dbReference>
<dbReference type="PANTHER" id="PTHR43289">
    <property type="entry name" value="MITOGEN-ACTIVATED PROTEIN KINASE KINASE KINASE 20-RELATED"/>
    <property type="match status" value="1"/>
</dbReference>
<comment type="caution">
    <text evidence="8">The sequence shown here is derived from an EMBL/GenBank/DDBJ whole genome shotgun (WGS) entry which is preliminary data.</text>
</comment>
<keyword evidence="4" id="KW-0067">ATP-binding</keyword>
<dbReference type="InterPro" id="IPR000719">
    <property type="entry name" value="Prot_kinase_dom"/>
</dbReference>
<dbReference type="eggNOG" id="COG0515">
    <property type="taxonomic scope" value="Bacteria"/>
</dbReference>
<name>A6DUC4_9BACT</name>
<accession>A6DUC4</accession>
<feature type="coiled-coil region" evidence="5">
    <location>
        <begin position="262"/>
        <end position="299"/>
    </location>
</feature>
<keyword evidence="6" id="KW-0812">Transmembrane</keyword>
<dbReference type="Pfam" id="PF00069">
    <property type="entry name" value="Pkinase"/>
    <property type="match status" value="1"/>
</dbReference>
<dbReference type="STRING" id="313628.LNTAR_03959"/>
<protein>
    <submittedName>
        <fullName evidence="8">Pkn1</fullName>
    </submittedName>
</protein>
<dbReference type="SUPFAM" id="SSF52058">
    <property type="entry name" value="L domain-like"/>
    <property type="match status" value="1"/>
</dbReference>
<evidence type="ECO:0000256" key="6">
    <source>
        <dbReference type="SAM" id="Phobius"/>
    </source>
</evidence>
<dbReference type="InterPro" id="IPR011009">
    <property type="entry name" value="Kinase-like_dom_sf"/>
</dbReference>
<evidence type="ECO:0000256" key="1">
    <source>
        <dbReference type="ARBA" id="ARBA00022679"/>
    </source>
</evidence>